<protein>
    <submittedName>
        <fullName evidence="1">Uncharacterized protein</fullName>
    </submittedName>
</protein>
<reference evidence="1 2" key="1">
    <citation type="submission" date="2023-07" db="EMBL/GenBank/DDBJ databases">
        <title>Genomic Encyclopedia of Type Strains, Phase IV (KMG-IV): sequencing the most valuable type-strain genomes for metagenomic binning, comparative biology and taxonomic classification.</title>
        <authorList>
            <person name="Goeker M."/>
        </authorList>
    </citation>
    <scope>NUCLEOTIDE SEQUENCE [LARGE SCALE GENOMIC DNA]</scope>
    <source>
        <strain evidence="1 2">DSM 27594</strain>
    </source>
</reference>
<dbReference type="RefSeq" id="WP_307405836.1">
    <property type="nucleotide sequence ID" value="NZ_JAUSTW010000002.1"/>
</dbReference>
<evidence type="ECO:0000313" key="1">
    <source>
        <dbReference type="EMBL" id="MDQ0198247.1"/>
    </source>
</evidence>
<proteinExistence type="predicted"/>
<keyword evidence="2" id="KW-1185">Reference proteome</keyword>
<sequence>MFQITVLIVDSGEFCKGRSAREKRAIIYREVGVFKNQGKLSGRFVDVMIIEKIFEDFPHPDS</sequence>
<gene>
    <name evidence="1" type="ORF">J2S10_001388</name>
</gene>
<accession>A0ABT9XRR0</accession>
<comment type="caution">
    <text evidence="1">The sequence shown here is derived from an EMBL/GenBank/DDBJ whole genome shotgun (WGS) entry which is preliminary data.</text>
</comment>
<name>A0ABT9XRR0_9BACI</name>
<dbReference type="EMBL" id="JAUSTW010000002">
    <property type="protein sequence ID" value="MDQ0198247.1"/>
    <property type="molecule type" value="Genomic_DNA"/>
</dbReference>
<organism evidence="1 2">
    <name type="scientific">Neobacillus ginsengisoli</name>
    <dbReference type="NCBI Taxonomy" id="904295"/>
    <lineage>
        <taxon>Bacteria</taxon>
        <taxon>Bacillati</taxon>
        <taxon>Bacillota</taxon>
        <taxon>Bacilli</taxon>
        <taxon>Bacillales</taxon>
        <taxon>Bacillaceae</taxon>
        <taxon>Neobacillus</taxon>
    </lineage>
</organism>
<evidence type="ECO:0000313" key="2">
    <source>
        <dbReference type="Proteomes" id="UP001224122"/>
    </source>
</evidence>
<dbReference type="Proteomes" id="UP001224122">
    <property type="component" value="Unassembled WGS sequence"/>
</dbReference>